<organism evidence="1 2">
    <name type="scientific">Entomospira nematocerorum</name>
    <dbReference type="NCBI Taxonomy" id="2719987"/>
    <lineage>
        <taxon>Bacteria</taxon>
        <taxon>Pseudomonadati</taxon>
        <taxon>Spirochaetota</taxon>
        <taxon>Spirochaetia</taxon>
        <taxon>Spirochaetales</taxon>
        <taxon>Spirochaetaceae</taxon>
        <taxon>Entomospira</taxon>
    </lineage>
</organism>
<comment type="caution">
    <text evidence="1">The sequence shown here is derived from an EMBL/GenBank/DDBJ whole genome shotgun (WGS) entry which is preliminary data.</text>
</comment>
<proteinExistence type="predicted"/>
<sequence>MNDDTSERFDNIVKNVSDEDRKKIISRVEEMDLPDLEGNEIVDDTVIPPQGSNSFKMESSHDVLQSSAFRALMRKEMDNFTFFEKFLFHLQTIFLRKNQQELFRSHYLHQLEQEVSAAGNYANFETKVLTSRFANELFELYKGILPIKAPLDLIWKDKKALHALITDFLDQGGASVKRNLEDFVPVEQLLDIFVENNNSDEAVRRHILRSVKGYTDSLSSIRMKEIRSEILPFFYLHKLASYPFAEVFKMFGVSPSQIMDSSNPPSFKPSVPLSILLDYLMKLDIALTWASHLEVSESAMRYLYKTYRLKEKGADSSTAQSSDLASQVGDDVKNFQDALTKINRTNSRIPVTKLIQIFTQNPIYTVAQLTPRLDVRQFYSDTFKSIAIAELDDVLIQMRIAYFKRMLVKFFHKTGYTSVEFYANNFNSQWQNLVLPQFRHARSFEVTYNFLYQWIPAKMHNIFALLISNVLSKSAALQIQMEEYKISLDLVEDKIKKFDKSLSFDAEAGKMLTGYKNSLNGSTIKRVKEITTFITAKDSEALSLVESAMHVLENLSNFLKNKIIDGSSDTLKPIIASVYSSISRTQSLQEVLKNRWEDISIFLGIMKEVIRYEKDGVAMHELTFKKPEGGGE</sequence>
<evidence type="ECO:0000313" key="1">
    <source>
        <dbReference type="EMBL" id="NIZ47548.1"/>
    </source>
</evidence>
<dbReference type="Proteomes" id="UP000752013">
    <property type="component" value="Unassembled WGS sequence"/>
</dbReference>
<evidence type="ECO:0000313" key="2">
    <source>
        <dbReference type="Proteomes" id="UP000752013"/>
    </source>
</evidence>
<gene>
    <name evidence="1" type="ORF">HCT46_06455</name>
</gene>
<accession>A0A968GFZ0</accession>
<dbReference type="EMBL" id="JAATLK010000001">
    <property type="protein sequence ID" value="NIZ47548.1"/>
    <property type="molecule type" value="Genomic_DNA"/>
</dbReference>
<name>A0A968GFZ0_9SPIO</name>
<dbReference type="RefSeq" id="WP_167704001.1">
    <property type="nucleotide sequence ID" value="NZ_CP118168.1"/>
</dbReference>
<protein>
    <submittedName>
        <fullName evidence="1">Uncharacterized protein</fullName>
    </submittedName>
</protein>
<reference evidence="1" key="1">
    <citation type="submission" date="2020-03" db="EMBL/GenBank/DDBJ databases">
        <title>Spirochaetal bacteria isolated from arthropods constitute a novel genus Entomospira genus novum within the order Spirochaetales.</title>
        <authorList>
            <person name="Grana-Miraglia L."/>
            <person name="Sikutova S."/>
            <person name="Fingerle V."/>
            <person name="Sing A."/>
            <person name="Castillo-Ramirez S."/>
            <person name="Margos G."/>
            <person name="Rudolf I."/>
        </authorList>
    </citation>
    <scope>NUCLEOTIDE SEQUENCE</scope>
    <source>
        <strain evidence="1">BR208</strain>
    </source>
</reference>
<dbReference type="AlphaFoldDB" id="A0A968GFZ0"/>
<keyword evidence="2" id="KW-1185">Reference proteome</keyword>